<keyword evidence="2" id="KW-0328">Glycosyltransferase</keyword>
<evidence type="ECO:0000313" key="3">
    <source>
        <dbReference type="Proteomes" id="UP000708576"/>
    </source>
</evidence>
<dbReference type="InterPro" id="IPR001296">
    <property type="entry name" value="Glyco_trans_1"/>
</dbReference>
<organism evidence="2 3">
    <name type="scientific">Carboxylicivirga linearis</name>
    <dbReference type="NCBI Taxonomy" id="1628157"/>
    <lineage>
        <taxon>Bacteria</taxon>
        <taxon>Pseudomonadati</taxon>
        <taxon>Bacteroidota</taxon>
        <taxon>Bacteroidia</taxon>
        <taxon>Marinilabiliales</taxon>
        <taxon>Marinilabiliaceae</taxon>
        <taxon>Carboxylicivirga</taxon>
    </lineage>
</organism>
<dbReference type="RefSeq" id="WP_212215782.1">
    <property type="nucleotide sequence ID" value="NZ_JAGUCO010000005.1"/>
</dbReference>
<protein>
    <submittedName>
        <fullName evidence="2">Glycosyltransferase</fullName>
        <ecNumber evidence="2">2.4.-.-</ecNumber>
    </submittedName>
</protein>
<proteinExistence type="predicted"/>
<dbReference type="Gene3D" id="3.40.50.2000">
    <property type="entry name" value="Glycogen Phosphorylase B"/>
    <property type="match status" value="1"/>
</dbReference>
<dbReference type="GO" id="GO:0016757">
    <property type="term" value="F:glycosyltransferase activity"/>
    <property type="evidence" value="ECO:0007669"/>
    <property type="project" value="UniProtKB-KW"/>
</dbReference>
<dbReference type="SUPFAM" id="SSF53756">
    <property type="entry name" value="UDP-Glycosyltransferase/glycogen phosphorylase"/>
    <property type="match status" value="1"/>
</dbReference>
<dbReference type="EMBL" id="JAGUCO010000005">
    <property type="protein sequence ID" value="MBS2098545.1"/>
    <property type="molecule type" value="Genomic_DNA"/>
</dbReference>
<evidence type="ECO:0000259" key="1">
    <source>
        <dbReference type="Pfam" id="PF00534"/>
    </source>
</evidence>
<comment type="caution">
    <text evidence="2">The sequence shown here is derived from an EMBL/GenBank/DDBJ whole genome shotgun (WGS) entry which is preliminary data.</text>
</comment>
<keyword evidence="2" id="KW-0808">Transferase</keyword>
<name>A0ABS5JUF8_9BACT</name>
<dbReference type="PANTHER" id="PTHR46401">
    <property type="entry name" value="GLYCOSYLTRANSFERASE WBBK-RELATED"/>
    <property type="match status" value="1"/>
</dbReference>
<evidence type="ECO:0000313" key="2">
    <source>
        <dbReference type="EMBL" id="MBS2098545.1"/>
    </source>
</evidence>
<keyword evidence="3" id="KW-1185">Reference proteome</keyword>
<gene>
    <name evidence="2" type="ORF">KEM10_09650</name>
</gene>
<reference evidence="2 3" key="1">
    <citation type="journal article" date="2015" name="Int. J. Syst. Evol. Microbiol.">
        <title>Carboxylicivirga linearis sp. nov., isolated from a sea cucumber culture pond.</title>
        <authorList>
            <person name="Wang F.Q."/>
            <person name="Zhou Y.X."/>
            <person name="Lin X.Z."/>
            <person name="Chen G.J."/>
            <person name="Du Z.J."/>
        </authorList>
    </citation>
    <scope>NUCLEOTIDE SEQUENCE [LARGE SCALE GENOMIC DNA]</scope>
    <source>
        <strain evidence="2 3">FB218</strain>
    </source>
</reference>
<accession>A0ABS5JUF8</accession>
<dbReference type="Proteomes" id="UP000708576">
    <property type="component" value="Unassembled WGS sequence"/>
</dbReference>
<dbReference type="PANTHER" id="PTHR46401:SF8">
    <property type="entry name" value="BLL6006 PROTEIN"/>
    <property type="match status" value="1"/>
</dbReference>
<dbReference type="EC" id="2.4.-.-" evidence="2"/>
<dbReference type="Pfam" id="PF00534">
    <property type="entry name" value="Glycos_transf_1"/>
    <property type="match status" value="1"/>
</dbReference>
<sequence length="382" mass="44887">MGKTFRIGFYFMNFKGWTGGNNYIYNYIHALNTLPVEEQAEVVIYTNSQENFNELKRNTDYQKLVFSNTTAHYSFTEKIINKISQFILGKNLVDKRIKAVDHKIFPNPGYDFENISENQLIYWIPDFQEEYLGGLFSDEEIASRRKQNHIISQKTNIVLSSRDAFNDFKQFYPNYKGSVHIIPFSVFFTKTNDSKNQFEQVKSKYNLSDRYFYCPNQFWQHKNHMLLINAVKNLVNEGIDIKVYFSGNEMDNRNPGHIDKLKSYVKDNVLMQNIQFLGFVSRNDLQTLIQYSHGIIQPSLFEGWSTVLEEAKFENKYILASDINIHKEQLADYPNKSFFKAKDLDSITDTLKSIWANDISINKYDYTACQKAFANKIMELFK</sequence>
<feature type="domain" description="Glycosyl transferase family 1" evidence="1">
    <location>
        <begin position="200"/>
        <end position="365"/>
    </location>
</feature>